<dbReference type="SUPFAM" id="SSF53474">
    <property type="entry name" value="alpha/beta-Hydrolases"/>
    <property type="match status" value="1"/>
</dbReference>
<dbReference type="PANTHER" id="PTHR45763:SF8">
    <property type="entry name" value="ALPHA_BETA-HYDROLASES SUPERFAMILY PROTEIN"/>
    <property type="match status" value="1"/>
</dbReference>
<dbReference type="EMBL" id="JAMYWD010000002">
    <property type="protein sequence ID" value="KAJ4980048.1"/>
    <property type="molecule type" value="Genomic_DNA"/>
</dbReference>
<evidence type="ECO:0000259" key="1">
    <source>
        <dbReference type="Pfam" id="PF00561"/>
    </source>
</evidence>
<protein>
    <recommendedName>
        <fullName evidence="1">AB hydrolase-1 domain-containing protein</fullName>
    </recommendedName>
</protein>
<evidence type="ECO:0000313" key="3">
    <source>
        <dbReference type="Proteomes" id="UP001141806"/>
    </source>
</evidence>
<feature type="domain" description="AB hydrolase-1" evidence="1">
    <location>
        <begin position="212"/>
        <end position="479"/>
    </location>
</feature>
<dbReference type="InterPro" id="IPR029058">
    <property type="entry name" value="AB_hydrolase_fold"/>
</dbReference>
<reference evidence="2" key="1">
    <citation type="journal article" date="2023" name="Plant J.">
        <title>The genome of the king protea, Protea cynaroides.</title>
        <authorList>
            <person name="Chang J."/>
            <person name="Duong T.A."/>
            <person name="Schoeman C."/>
            <person name="Ma X."/>
            <person name="Roodt D."/>
            <person name="Barker N."/>
            <person name="Li Z."/>
            <person name="Van de Peer Y."/>
            <person name="Mizrachi E."/>
        </authorList>
    </citation>
    <scope>NUCLEOTIDE SEQUENCE</scope>
    <source>
        <tissue evidence="2">Young leaves</tissue>
    </source>
</reference>
<dbReference type="Pfam" id="PF00561">
    <property type="entry name" value="Abhydrolase_1"/>
    <property type="match status" value="1"/>
</dbReference>
<dbReference type="Gene3D" id="3.40.50.1820">
    <property type="entry name" value="alpha/beta hydrolase"/>
    <property type="match status" value="1"/>
</dbReference>
<comment type="caution">
    <text evidence="2">The sequence shown here is derived from an EMBL/GenBank/DDBJ whole genome shotgun (WGS) entry which is preliminary data.</text>
</comment>
<organism evidence="2 3">
    <name type="scientific">Protea cynaroides</name>
    <dbReference type="NCBI Taxonomy" id="273540"/>
    <lineage>
        <taxon>Eukaryota</taxon>
        <taxon>Viridiplantae</taxon>
        <taxon>Streptophyta</taxon>
        <taxon>Embryophyta</taxon>
        <taxon>Tracheophyta</taxon>
        <taxon>Spermatophyta</taxon>
        <taxon>Magnoliopsida</taxon>
        <taxon>Proteales</taxon>
        <taxon>Proteaceae</taxon>
        <taxon>Protea</taxon>
    </lineage>
</organism>
<name>A0A9Q0L023_9MAGN</name>
<proteinExistence type="predicted"/>
<gene>
    <name evidence="2" type="ORF">NE237_010828</name>
</gene>
<sequence length="528" mass="59254">MSEVTVTKSWREELTSHAEDTGITYTDYGIGVAPTAVETMATSFIGVEGLESSAAEAEGFKEQVKGFLTASAEMLLELARGCRDVVEQNLGNENSFIVRKFGGPWTKVTSRLSFLNDYLPEDRDPVHAWPVVFLVFILALTALNVNDGQDSSVPLIKKVYIHPPSASHIQLPDGRNIAYHEQGVPADRARFSLIAPHSFLSSRLAGIPGVKASLLEEFGVRLVTYDLPGFGESDPHPSRNLHSSAMDMSYIADAVGISDKFWVMGYSGGSIHAWAALRYIPDRLAGATMFAPMANPYELTMTKEERQRTWEKWTPRRKLMYFLARRFPRFLAFFYCRSFLSGKHGQLDKWLSVSLGKKDRALLEEPTFEALWQRDVEESVRQGNPRPFMEEAVLQVSNWGFSLADLQVQKKHKGKGILNWIKSMYSQPEMELIGFLNPIHIWQGMDDRVVPPSMTDYVHRVLPGATIHKLSGEGHFSYFCFCDECHRQIFSTLFGAPQGPFSVNVKANLPPFAEEVEESDDGSLTAMH</sequence>
<dbReference type="InterPro" id="IPR000073">
    <property type="entry name" value="AB_hydrolase_1"/>
</dbReference>
<dbReference type="AlphaFoldDB" id="A0A9Q0L023"/>
<keyword evidence="3" id="KW-1185">Reference proteome</keyword>
<dbReference type="Proteomes" id="UP001141806">
    <property type="component" value="Unassembled WGS sequence"/>
</dbReference>
<evidence type="ECO:0000313" key="2">
    <source>
        <dbReference type="EMBL" id="KAJ4980048.1"/>
    </source>
</evidence>
<accession>A0A9Q0L023</accession>
<dbReference type="PANTHER" id="PTHR45763">
    <property type="entry name" value="HYDROLASE, ALPHA/BETA FOLD FAMILY PROTEIN, EXPRESSED-RELATED"/>
    <property type="match status" value="1"/>
</dbReference>
<dbReference type="OrthoDB" id="294702at2759"/>